<dbReference type="PROSITE" id="PS51257">
    <property type="entry name" value="PROKAR_LIPOPROTEIN"/>
    <property type="match status" value="1"/>
</dbReference>
<accession>A0A974PWB6</accession>
<keyword evidence="1" id="KW-0732">Signal</keyword>
<feature type="signal peptide" evidence="1">
    <location>
        <begin position="1"/>
        <end position="28"/>
    </location>
</feature>
<dbReference type="Proteomes" id="UP000663444">
    <property type="component" value="Chromosome"/>
</dbReference>
<dbReference type="RefSeq" id="WP_203386197.1">
    <property type="nucleotide sequence ID" value="NZ_CP064781.1"/>
</dbReference>
<organism evidence="2 3">
    <name type="scientific">Azospira restricta</name>
    <dbReference type="NCBI Taxonomy" id="404405"/>
    <lineage>
        <taxon>Bacteria</taxon>
        <taxon>Pseudomonadati</taxon>
        <taxon>Pseudomonadota</taxon>
        <taxon>Betaproteobacteria</taxon>
        <taxon>Rhodocyclales</taxon>
        <taxon>Rhodocyclaceae</taxon>
        <taxon>Azospira</taxon>
    </lineage>
</organism>
<gene>
    <name evidence="2" type="ORF">IWH25_12915</name>
</gene>
<dbReference type="KEGG" id="ares:IWH25_12915"/>
<evidence type="ECO:0000313" key="3">
    <source>
        <dbReference type="Proteomes" id="UP000663444"/>
    </source>
</evidence>
<evidence type="ECO:0000313" key="2">
    <source>
        <dbReference type="EMBL" id="QRJ62667.1"/>
    </source>
</evidence>
<feature type="chain" id="PRO_5037837619" evidence="1">
    <location>
        <begin position="29"/>
        <end position="160"/>
    </location>
</feature>
<sequence length="160" mass="17540">MNTDLRRCLPALLCLALAACGTPPARVAAPEEAPLRAMLAYYAGNPRPSPEALRERPAGGDPYLLMQQAIQLANARPPELQRASALLESVLKSAHPYAADLAPLARLLHDQYGERLRLEQQWREAQRRGDLLQEKIDALTAIERSLPARPQPKPMPGGTP</sequence>
<dbReference type="EMBL" id="CP064781">
    <property type="protein sequence ID" value="QRJ62667.1"/>
    <property type="molecule type" value="Genomic_DNA"/>
</dbReference>
<dbReference type="AlphaFoldDB" id="A0A974PWB6"/>
<reference evidence="2" key="1">
    <citation type="submission" date="2020-11" db="EMBL/GenBank/DDBJ databases">
        <title>Azospira restricta DSM 18626 genome sequence.</title>
        <authorList>
            <person name="Moe W.M."/>
        </authorList>
    </citation>
    <scope>NUCLEOTIDE SEQUENCE</scope>
    <source>
        <strain evidence="2">DSM 18626</strain>
    </source>
</reference>
<keyword evidence="3" id="KW-1185">Reference proteome</keyword>
<evidence type="ECO:0000256" key="1">
    <source>
        <dbReference type="SAM" id="SignalP"/>
    </source>
</evidence>
<protein>
    <submittedName>
        <fullName evidence="2">Permease</fullName>
    </submittedName>
</protein>
<name>A0A974PWB6_9RHOO</name>
<proteinExistence type="predicted"/>